<gene>
    <name evidence="7" type="ORF">UFOPK1493_02713</name>
</gene>
<evidence type="ECO:0000256" key="3">
    <source>
        <dbReference type="ARBA" id="ARBA00022989"/>
    </source>
</evidence>
<keyword evidence="4 5" id="KW-0472">Membrane</keyword>
<dbReference type="GO" id="GO:0016020">
    <property type="term" value="C:membrane"/>
    <property type="evidence" value="ECO:0007669"/>
    <property type="project" value="UniProtKB-SubCell"/>
</dbReference>
<dbReference type="Pfam" id="PF12698">
    <property type="entry name" value="ABC2_membrane_3"/>
    <property type="match status" value="1"/>
</dbReference>
<evidence type="ECO:0000259" key="6">
    <source>
        <dbReference type="Pfam" id="PF12698"/>
    </source>
</evidence>
<feature type="domain" description="ABC-2 type transporter transmembrane" evidence="6">
    <location>
        <begin position="46"/>
        <end position="387"/>
    </location>
</feature>
<accession>A0A6J6ELG0</accession>
<feature type="transmembrane region" description="Helical" evidence="5">
    <location>
        <begin position="367"/>
        <end position="387"/>
    </location>
</feature>
<comment type="subcellular location">
    <subcellularLocation>
        <location evidence="1">Membrane</location>
        <topology evidence="1">Multi-pass membrane protein</topology>
    </subcellularLocation>
</comment>
<evidence type="ECO:0000256" key="5">
    <source>
        <dbReference type="SAM" id="Phobius"/>
    </source>
</evidence>
<feature type="transmembrane region" description="Helical" evidence="5">
    <location>
        <begin position="287"/>
        <end position="309"/>
    </location>
</feature>
<dbReference type="PANTHER" id="PTHR43471">
    <property type="entry name" value="ABC TRANSPORTER PERMEASE"/>
    <property type="match status" value="1"/>
</dbReference>
<feature type="transmembrane region" description="Helical" evidence="5">
    <location>
        <begin position="241"/>
        <end position="267"/>
    </location>
</feature>
<sequence>MTTSTPRSAVTSATVTRLGARRPPASGGAAVRVLVEREIGTRLRDRAFVISTLVSLLLVVGIAVLPAVFGGSPSTWTVGAVGTEATAAAQLVVDVAPAEREAELVVFDDDEALRAAVADGTVDVGVASAGALLGDDGISGELEALVQAAWRQRALVAALTDAGVPADEANSIAAAPPLPVTLLDPPDEERDRRVGFLVVGVILLYGQLVGYGFAVASGIVEEKSSRVIEVLLAKVRTRQLLLAKVVGIGLVGLLQLIALVVVGLVAFQLSGRFEIPPGTWPSAFMLLGWFLVGFAMYASLFAVVGALAARAEDLQNSAGPISLVVAASFIGAVSASSDPSGTLAQVLSFVPTTGPMVMPIRVAAEEAAAWEIAASLAITLASVALIMRLADVVYRRAALHTSSRIGLRQVLRRAA</sequence>
<dbReference type="GO" id="GO:0140359">
    <property type="term" value="F:ABC-type transporter activity"/>
    <property type="evidence" value="ECO:0007669"/>
    <property type="project" value="InterPro"/>
</dbReference>
<feature type="transmembrane region" description="Helical" evidence="5">
    <location>
        <begin position="47"/>
        <end position="69"/>
    </location>
</feature>
<proteinExistence type="predicted"/>
<name>A0A6J6ELG0_9ZZZZ</name>
<evidence type="ECO:0000313" key="7">
    <source>
        <dbReference type="EMBL" id="CAB4575994.1"/>
    </source>
</evidence>
<protein>
    <submittedName>
        <fullName evidence="7">Unannotated protein</fullName>
    </submittedName>
</protein>
<evidence type="ECO:0000256" key="2">
    <source>
        <dbReference type="ARBA" id="ARBA00022692"/>
    </source>
</evidence>
<reference evidence="7" key="1">
    <citation type="submission" date="2020-05" db="EMBL/GenBank/DDBJ databases">
        <authorList>
            <person name="Chiriac C."/>
            <person name="Salcher M."/>
            <person name="Ghai R."/>
            <person name="Kavagutti S V."/>
        </authorList>
    </citation>
    <scope>NUCLEOTIDE SEQUENCE</scope>
</reference>
<organism evidence="7">
    <name type="scientific">freshwater metagenome</name>
    <dbReference type="NCBI Taxonomy" id="449393"/>
    <lineage>
        <taxon>unclassified sequences</taxon>
        <taxon>metagenomes</taxon>
        <taxon>ecological metagenomes</taxon>
    </lineage>
</organism>
<dbReference type="AlphaFoldDB" id="A0A6J6ELG0"/>
<evidence type="ECO:0000256" key="1">
    <source>
        <dbReference type="ARBA" id="ARBA00004141"/>
    </source>
</evidence>
<feature type="transmembrane region" description="Helical" evidence="5">
    <location>
        <begin position="194"/>
        <end position="220"/>
    </location>
</feature>
<dbReference type="EMBL" id="CAEZSR010000121">
    <property type="protein sequence ID" value="CAB4575994.1"/>
    <property type="molecule type" value="Genomic_DNA"/>
</dbReference>
<dbReference type="PANTHER" id="PTHR43471:SF3">
    <property type="entry name" value="ABC TRANSPORTER PERMEASE PROTEIN NATB"/>
    <property type="match status" value="1"/>
</dbReference>
<keyword evidence="2 5" id="KW-0812">Transmembrane</keyword>
<evidence type="ECO:0000256" key="4">
    <source>
        <dbReference type="ARBA" id="ARBA00023136"/>
    </source>
</evidence>
<dbReference type="InterPro" id="IPR013525">
    <property type="entry name" value="ABC2_TM"/>
</dbReference>
<feature type="transmembrane region" description="Helical" evidence="5">
    <location>
        <begin position="321"/>
        <end position="347"/>
    </location>
</feature>
<keyword evidence="3 5" id="KW-1133">Transmembrane helix</keyword>